<evidence type="ECO:0000256" key="1">
    <source>
        <dbReference type="SAM" id="MobiDB-lite"/>
    </source>
</evidence>
<reference evidence="2 3" key="1">
    <citation type="journal article" date="2013" name="Proc. Natl. Acad. Sci. U.S.A.">
        <title>The king cobra genome reveals dynamic gene evolution and adaptation in the snake venom system.</title>
        <authorList>
            <person name="Vonk F.J."/>
            <person name="Casewell N.R."/>
            <person name="Henkel C.V."/>
            <person name="Heimberg A.M."/>
            <person name="Jansen H.J."/>
            <person name="McCleary R.J."/>
            <person name="Kerkkamp H.M."/>
            <person name="Vos R.A."/>
            <person name="Guerreiro I."/>
            <person name="Calvete J.J."/>
            <person name="Wuster W."/>
            <person name="Woods A.E."/>
            <person name="Logan J.M."/>
            <person name="Harrison R.A."/>
            <person name="Castoe T.A."/>
            <person name="de Koning A.P."/>
            <person name="Pollock D.D."/>
            <person name="Yandell M."/>
            <person name="Calderon D."/>
            <person name="Renjifo C."/>
            <person name="Currier R.B."/>
            <person name="Salgado D."/>
            <person name="Pla D."/>
            <person name="Sanz L."/>
            <person name="Hyder A.S."/>
            <person name="Ribeiro J.M."/>
            <person name="Arntzen J.W."/>
            <person name="van den Thillart G.E."/>
            <person name="Boetzer M."/>
            <person name="Pirovano W."/>
            <person name="Dirks R.P."/>
            <person name="Spaink H.P."/>
            <person name="Duboule D."/>
            <person name="McGlinn E."/>
            <person name="Kini R.M."/>
            <person name="Richardson M.K."/>
        </authorList>
    </citation>
    <scope>NUCLEOTIDE SEQUENCE</scope>
    <source>
        <tissue evidence="2">Blood</tissue>
    </source>
</reference>
<sequence length="239" mass="26552">MELSVHWPDALPVANSFPALQGGAPLRYKAEEPAPSLVSVVIASPIFGLHGHVAGMTKCLRRRIECCYLPTKGDTLTSFPLPNSMPPKAPSLPEIGLIRNPSAGLCQRSWGRLQRPVTSGVDKGIHLARFKPSFHPGKLESFGPLSWLKDQPILSPSQSEGVFSRYRTVLENRKKKSTEGSKEEKGRKEGKRRKVKGREGGRKKKKSAEGSKEEEGRKEGKRKVQKEAKKKKEGKRRKL</sequence>
<protein>
    <submittedName>
        <fullName evidence="2">Pxr1</fullName>
    </submittedName>
</protein>
<dbReference type="AlphaFoldDB" id="V8NLE4"/>
<dbReference type="Proteomes" id="UP000018936">
    <property type="component" value="Unassembled WGS sequence"/>
</dbReference>
<feature type="compositionally biased region" description="Basic and acidic residues" evidence="1">
    <location>
        <begin position="207"/>
        <end position="218"/>
    </location>
</feature>
<feature type="compositionally biased region" description="Basic residues" evidence="1">
    <location>
        <begin position="219"/>
        <end position="239"/>
    </location>
</feature>
<feature type="compositionally biased region" description="Basic residues" evidence="1">
    <location>
        <begin position="188"/>
        <end position="206"/>
    </location>
</feature>
<feature type="non-terminal residue" evidence="2">
    <location>
        <position position="1"/>
    </location>
</feature>
<name>V8NLE4_OPHHA</name>
<keyword evidence="3" id="KW-1185">Reference proteome</keyword>
<dbReference type="EMBL" id="AZIM01003059">
    <property type="protein sequence ID" value="ETE62796.1"/>
    <property type="molecule type" value="Genomic_DNA"/>
</dbReference>
<accession>V8NLE4</accession>
<evidence type="ECO:0000313" key="2">
    <source>
        <dbReference type="EMBL" id="ETE62796.1"/>
    </source>
</evidence>
<evidence type="ECO:0000313" key="3">
    <source>
        <dbReference type="Proteomes" id="UP000018936"/>
    </source>
</evidence>
<comment type="caution">
    <text evidence="2">The sequence shown here is derived from an EMBL/GenBank/DDBJ whole genome shotgun (WGS) entry which is preliminary data.</text>
</comment>
<gene>
    <name evidence="2" type="primary">PXR1</name>
    <name evidence="2" type="ORF">L345_11445</name>
</gene>
<organism evidence="2 3">
    <name type="scientific">Ophiophagus hannah</name>
    <name type="common">King cobra</name>
    <name type="synonym">Naja hannah</name>
    <dbReference type="NCBI Taxonomy" id="8665"/>
    <lineage>
        <taxon>Eukaryota</taxon>
        <taxon>Metazoa</taxon>
        <taxon>Chordata</taxon>
        <taxon>Craniata</taxon>
        <taxon>Vertebrata</taxon>
        <taxon>Euteleostomi</taxon>
        <taxon>Lepidosauria</taxon>
        <taxon>Squamata</taxon>
        <taxon>Bifurcata</taxon>
        <taxon>Unidentata</taxon>
        <taxon>Episquamata</taxon>
        <taxon>Toxicofera</taxon>
        <taxon>Serpentes</taxon>
        <taxon>Colubroidea</taxon>
        <taxon>Elapidae</taxon>
        <taxon>Elapinae</taxon>
        <taxon>Ophiophagus</taxon>
    </lineage>
</organism>
<feature type="region of interest" description="Disordered" evidence="1">
    <location>
        <begin position="172"/>
        <end position="239"/>
    </location>
</feature>
<feature type="compositionally biased region" description="Basic and acidic residues" evidence="1">
    <location>
        <begin position="172"/>
        <end position="187"/>
    </location>
</feature>
<proteinExistence type="predicted"/>